<dbReference type="Proteomes" id="UP000187609">
    <property type="component" value="Unassembled WGS sequence"/>
</dbReference>
<dbReference type="PANTHER" id="PTHR45647:SF65">
    <property type="entry name" value="U-BOX DOMAIN-CONTAINING PROTEIN KINASE FAMILY PROTEIN"/>
    <property type="match status" value="1"/>
</dbReference>
<dbReference type="Gene3D" id="3.30.200.20">
    <property type="entry name" value="Phosphorylase Kinase, domain 1"/>
    <property type="match status" value="1"/>
</dbReference>
<dbReference type="SMART" id="SM00220">
    <property type="entry name" value="S_TKc"/>
    <property type="match status" value="1"/>
</dbReference>
<evidence type="ECO:0000256" key="1">
    <source>
        <dbReference type="ARBA" id="ARBA00000900"/>
    </source>
</evidence>
<feature type="binding site" evidence="11">
    <location>
        <position position="432"/>
    </location>
    <ligand>
        <name>ATP</name>
        <dbReference type="ChEBI" id="CHEBI:30616"/>
    </ligand>
</feature>
<dbReference type="GeneID" id="109215670"/>
<dbReference type="GO" id="GO:0061630">
    <property type="term" value="F:ubiquitin protein ligase activity"/>
    <property type="evidence" value="ECO:0007669"/>
    <property type="project" value="UniProtKB-EC"/>
</dbReference>
<evidence type="ECO:0000256" key="8">
    <source>
        <dbReference type="ARBA" id="ARBA00022777"/>
    </source>
</evidence>
<evidence type="ECO:0000256" key="10">
    <source>
        <dbReference type="ARBA" id="ARBA00022840"/>
    </source>
</evidence>
<dbReference type="SUPFAM" id="SSF52402">
    <property type="entry name" value="Adenine nucleotide alpha hydrolases-like"/>
    <property type="match status" value="1"/>
</dbReference>
<dbReference type="Gene3D" id="3.40.50.620">
    <property type="entry name" value="HUPs"/>
    <property type="match status" value="1"/>
</dbReference>
<keyword evidence="16" id="KW-1185">Reference proteome</keyword>
<evidence type="ECO:0000259" key="14">
    <source>
        <dbReference type="PROSITE" id="PS51698"/>
    </source>
</evidence>
<keyword evidence="9" id="KW-0833">Ubl conjugation pathway</keyword>
<evidence type="ECO:0000256" key="4">
    <source>
        <dbReference type="ARBA" id="ARBA00012483"/>
    </source>
</evidence>
<dbReference type="SUPFAM" id="SSF56112">
    <property type="entry name" value="Protein kinase-like (PK-like)"/>
    <property type="match status" value="1"/>
</dbReference>
<dbReference type="EC" id="2.3.2.27" evidence="4"/>
<dbReference type="InterPro" id="IPR011009">
    <property type="entry name" value="Kinase-like_dom_sf"/>
</dbReference>
<name>A0A1J6KMS0_NICAT</name>
<evidence type="ECO:0000256" key="3">
    <source>
        <dbReference type="ARBA" id="ARBA00004906"/>
    </source>
</evidence>
<evidence type="ECO:0000256" key="2">
    <source>
        <dbReference type="ARBA" id="ARBA00003861"/>
    </source>
</evidence>
<dbReference type="OMA" id="PFRRLYC"/>
<evidence type="ECO:0000256" key="7">
    <source>
        <dbReference type="ARBA" id="ARBA00022741"/>
    </source>
</evidence>
<dbReference type="Gene3D" id="1.10.510.10">
    <property type="entry name" value="Transferase(Phosphotransferase) domain 1"/>
    <property type="match status" value="1"/>
</dbReference>
<feature type="coiled-coil region" evidence="12">
    <location>
        <begin position="320"/>
        <end position="377"/>
    </location>
</feature>
<dbReference type="CDD" id="cd16655">
    <property type="entry name" value="RING-Ubox_WDSUB1-like"/>
    <property type="match status" value="1"/>
</dbReference>
<evidence type="ECO:0000256" key="12">
    <source>
        <dbReference type="SAM" id="Coils"/>
    </source>
</evidence>
<dbReference type="CDD" id="cd01989">
    <property type="entry name" value="USP_STK_Ubox_N"/>
    <property type="match status" value="1"/>
</dbReference>
<dbReference type="SMR" id="A0A1J6KMS0"/>
<dbReference type="GO" id="GO:0004674">
    <property type="term" value="F:protein serine/threonine kinase activity"/>
    <property type="evidence" value="ECO:0007669"/>
    <property type="project" value="UniProtKB-KW"/>
</dbReference>
<dbReference type="InterPro" id="IPR000719">
    <property type="entry name" value="Prot_kinase_dom"/>
</dbReference>
<dbReference type="PROSITE" id="PS00107">
    <property type="entry name" value="PROTEIN_KINASE_ATP"/>
    <property type="match status" value="1"/>
</dbReference>
<dbReference type="InterPro" id="IPR017441">
    <property type="entry name" value="Protein_kinase_ATP_BS"/>
</dbReference>
<dbReference type="InterPro" id="IPR051348">
    <property type="entry name" value="U-box_ubiquitin_ligases"/>
</dbReference>
<comment type="caution">
    <text evidence="15">The sequence shown here is derived from an EMBL/GenBank/DDBJ whole genome shotgun (WGS) entry which is preliminary data.</text>
</comment>
<dbReference type="Gene3D" id="3.30.40.10">
    <property type="entry name" value="Zinc/RING finger domain, C3HC4 (zinc finger)"/>
    <property type="match status" value="1"/>
</dbReference>
<feature type="domain" description="U-box" evidence="14">
    <location>
        <begin position="686"/>
        <end position="756"/>
    </location>
</feature>
<dbReference type="InterPro" id="IPR013083">
    <property type="entry name" value="Znf_RING/FYVE/PHD"/>
</dbReference>
<dbReference type="Pfam" id="PF00582">
    <property type="entry name" value="Usp"/>
    <property type="match status" value="1"/>
</dbReference>
<keyword evidence="10 11" id="KW-0067">ATP-binding</keyword>
<dbReference type="SMART" id="SM00504">
    <property type="entry name" value="Ubox"/>
    <property type="match status" value="1"/>
</dbReference>
<evidence type="ECO:0000259" key="13">
    <source>
        <dbReference type="PROSITE" id="PS50011"/>
    </source>
</evidence>
<dbReference type="InterPro" id="IPR001245">
    <property type="entry name" value="Ser-Thr/Tyr_kinase_cat_dom"/>
</dbReference>
<dbReference type="Pfam" id="PF04564">
    <property type="entry name" value="U-box"/>
    <property type="match status" value="1"/>
</dbReference>
<reference evidence="15" key="1">
    <citation type="submission" date="2016-11" db="EMBL/GenBank/DDBJ databases">
        <title>The genome of Nicotiana attenuata.</title>
        <authorList>
            <person name="Xu S."/>
            <person name="Brockmoeller T."/>
            <person name="Gaquerel E."/>
            <person name="Navarro A."/>
            <person name="Kuhl H."/>
            <person name="Gase K."/>
            <person name="Ling Z."/>
            <person name="Zhou W."/>
            <person name="Kreitzer C."/>
            <person name="Stanke M."/>
            <person name="Tang H."/>
            <person name="Lyons E."/>
            <person name="Pandey P."/>
            <person name="Pandey S.P."/>
            <person name="Timmermann B."/>
            <person name="Baldwin I.T."/>
        </authorList>
    </citation>
    <scope>NUCLEOTIDE SEQUENCE [LARGE SCALE GENOMIC DNA]</scope>
    <source>
        <strain evidence="15">UT</strain>
    </source>
</reference>
<feature type="domain" description="Protein kinase" evidence="13">
    <location>
        <begin position="405"/>
        <end position="667"/>
    </location>
</feature>
<dbReference type="GO" id="GO:0005524">
    <property type="term" value="F:ATP binding"/>
    <property type="evidence" value="ECO:0007669"/>
    <property type="project" value="UniProtKB-UniRule"/>
</dbReference>
<keyword evidence="12" id="KW-0175">Coiled coil</keyword>
<dbReference type="Pfam" id="PF07714">
    <property type="entry name" value="PK_Tyr_Ser-Thr"/>
    <property type="match status" value="1"/>
</dbReference>
<gene>
    <name evidence="15" type="primary">PUB34_2</name>
    <name evidence="15" type="ORF">A4A49_28460</name>
</gene>
<comment type="pathway">
    <text evidence="3">Protein modification; protein ubiquitination.</text>
</comment>
<comment type="function">
    <text evidence="2">Functions as an E3 ubiquitin ligase.</text>
</comment>
<keyword evidence="8" id="KW-0418">Kinase</keyword>
<dbReference type="KEGG" id="nau:109215670"/>
<evidence type="ECO:0000256" key="11">
    <source>
        <dbReference type="PROSITE-ProRule" id="PRU10141"/>
    </source>
</evidence>
<dbReference type="Gramene" id="OIT26160">
    <property type="protein sequence ID" value="OIT26160"/>
    <property type="gene ID" value="A4A49_28460"/>
</dbReference>
<dbReference type="SUPFAM" id="SSF57850">
    <property type="entry name" value="RING/U-box"/>
    <property type="match status" value="1"/>
</dbReference>
<comment type="catalytic activity">
    <reaction evidence="1">
        <text>S-ubiquitinyl-[E2 ubiquitin-conjugating enzyme]-L-cysteine + [acceptor protein]-L-lysine = [E2 ubiquitin-conjugating enzyme]-L-cysteine + N(6)-ubiquitinyl-[acceptor protein]-L-lysine.</text>
        <dbReference type="EC" id="2.3.2.27"/>
    </reaction>
</comment>
<sequence>MGSTMKVKVDGDGNGAPPSAAAAMVNVAVAVKSTEGKGSQRAVRWAIEKLLPKARRIFLIHVMPTITAIPTPSGESIPVNELDDNVVEMYVEDMRAKCKEIFILFKNLCKRKSVEIVVLEGDNPATLLLQYVMQAGINTLVLGSSSPSYFSRRQKDSGVPSVILKHAPESCDVYVVSSNGLVKDSLSPLLPTETEVSTINQQESNVSYAAMEFNRRAASLPDFTHLNSPAFAHGNSSIHIRSQQRYKQNVEEFTAGPEVVNGGHSSTCSEQSDIQAEMERMRLELQNTIAMYNQTCEHLIHAQNKVQLLSSECLEEARRVNAAQKREENLRKTAAEAKKKHVEMEKEVKIARKLLAEEACERQIAELKALQRSLEKQKVVDALMSCDGRYRRLTREEIEVATDFFSDSKMIGEGGYGKVYKGNLDHTPVAIKILHPDASQKKEEFLREVEVLSQLHHPNIVLLLGASPENGCLVYEYMENGSLEDYIFQGKNRPLPWFVRFRILFEVACGLAFLHNSKPEPIVHRDLKPGNILLDKSYASKIGDVGLAKIMSDIVPESITEYRDSIIAGTLAYMDPEYQRTGTLRPKSDLYAFGIIALQLLAACHPNGLIMKFEKAIVSNSLADVLDKSVVDWPLIEAEELAKMALQCCKLRCRDRPDLETEVLPLLKKLSEFAEMHVKSEKNLIQAPSQYFCPILQEVMENPHIAADGFSYEHRAIKAWVDRHNVSPVTKQRLQHKMLTPNHTLRLAIQDWKSHL</sequence>
<dbReference type="UniPathway" id="UPA00143"/>
<dbReference type="PANTHER" id="PTHR45647">
    <property type="entry name" value="OS02G0152300 PROTEIN"/>
    <property type="match status" value="1"/>
</dbReference>
<dbReference type="EMBL" id="MJEQ01002954">
    <property type="protein sequence ID" value="OIT26160.1"/>
    <property type="molecule type" value="Genomic_DNA"/>
</dbReference>
<dbReference type="PROSITE" id="PS51698">
    <property type="entry name" value="U_BOX"/>
    <property type="match status" value="1"/>
</dbReference>
<dbReference type="InterPro" id="IPR006016">
    <property type="entry name" value="UspA"/>
</dbReference>
<dbReference type="PROSITE" id="PS00108">
    <property type="entry name" value="PROTEIN_KINASE_ST"/>
    <property type="match status" value="1"/>
</dbReference>
<evidence type="ECO:0000256" key="5">
    <source>
        <dbReference type="ARBA" id="ARBA00022527"/>
    </source>
</evidence>
<dbReference type="InterPro" id="IPR003613">
    <property type="entry name" value="Ubox_domain"/>
</dbReference>
<protein>
    <recommendedName>
        <fullName evidence="4">RING-type E3 ubiquitin transferase</fullName>
        <ecNumber evidence="4">2.3.2.27</ecNumber>
    </recommendedName>
</protein>
<keyword evidence="6" id="KW-0808">Transferase</keyword>
<dbReference type="AlphaFoldDB" id="A0A1J6KMS0"/>
<keyword evidence="5" id="KW-0723">Serine/threonine-protein kinase</keyword>
<evidence type="ECO:0000256" key="6">
    <source>
        <dbReference type="ARBA" id="ARBA00022679"/>
    </source>
</evidence>
<dbReference type="InterPro" id="IPR008271">
    <property type="entry name" value="Ser/Thr_kinase_AS"/>
</dbReference>
<dbReference type="GO" id="GO:0016567">
    <property type="term" value="P:protein ubiquitination"/>
    <property type="evidence" value="ECO:0007669"/>
    <property type="project" value="UniProtKB-UniPathway"/>
</dbReference>
<proteinExistence type="predicted"/>
<dbReference type="PROSITE" id="PS50011">
    <property type="entry name" value="PROTEIN_KINASE_DOM"/>
    <property type="match status" value="1"/>
</dbReference>
<evidence type="ECO:0000256" key="9">
    <source>
        <dbReference type="ARBA" id="ARBA00022786"/>
    </source>
</evidence>
<dbReference type="FunFam" id="3.30.200.20:FF:000162">
    <property type="entry name" value="Adenine nucleotide alpha hydrolase-like domain kinase"/>
    <property type="match status" value="1"/>
</dbReference>
<evidence type="ECO:0000313" key="16">
    <source>
        <dbReference type="Proteomes" id="UP000187609"/>
    </source>
</evidence>
<accession>A0A1J6KMS0</accession>
<keyword evidence="7 11" id="KW-0547">Nucleotide-binding</keyword>
<evidence type="ECO:0000313" key="15">
    <source>
        <dbReference type="EMBL" id="OIT26160.1"/>
    </source>
</evidence>
<dbReference type="OrthoDB" id="10064100at2759"/>
<organism evidence="15 16">
    <name type="scientific">Nicotiana attenuata</name>
    <name type="common">Coyote tobacco</name>
    <dbReference type="NCBI Taxonomy" id="49451"/>
    <lineage>
        <taxon>Eukaryota</taxon>
        <taxon>Viridiplantae</taxon>
        <taxon>Streptophyta</taxon>
        <taxon>Embryophyta</taxon>
        <taxon>Tracheophyta</taxon>
        <taxon>Spermatophyta</taxon>
        <taxon>Magnoliopsida</taxon>
        <taxon>eudicotyledons</taxon>
        <taxon>Gunneridae</taxon>
        <taxon>Pentapetalae</taxon>
        <taxon>asterids</taxon>
        <taxon>lamiids</taxon>
        <taxon>Solanales</taxon>
        <taxon>Solanaceae</taxon>
        <taxon>Nicotianoideae</taxon>
        <taxon>Nicotianeae</taxon>
        <taxon>Nicotiana</taxon>
    </lineage>
</organism>
<dbReference type="InterPro" id="IPR014729">
    <property type="entry name" value="Rossmann-like_a/b/a_fold"/>
</dbReference>